<dbReference type="InterPro" id="IPR054765">
    <property type="entry name" value="SLBB_dom"/>
</dbReference>
<dbReference type="PANTHER" id="PTHR33619">
    <property type="entry name" value="POLYSACCHARIDE EXPORT PROTEIN GFCE-RELATED"/>
    <property type="match status" value="1"/>
</dbReference>
<comment type="subcellular location">
    <subcellularLocation>
        <location evidence="1">Cell outer membrane</location>
        <topology evidence="1">Multi-pass membrane protein</topology>
    </subcellularLocation>
</comment>
<evidence type="ECO:0000256" key="9">
    <source>
        <dbReference type="ARBA" id="ARBA00023065"/>
    </source>
</evidence>
<evidence type="ECO:0000256" key="14">
    <source>
        <dbReference type="ARBA" id="ARBA00023288"/>
    </source>
</evidence>
<dbReference type="GO" id="GO:0015159">
    <property type="term" value="F:polysaccharide transmembrane transporter activity"/>
    <property type="evidence" value="ECO:0007669"/>
    <property type="project" value="InterPro"/>
</dbReference>
<evidence type="ECO:0000256" key="10">
    <source>
        <dbReference type="ARBA" id="ARBA00023114"/>
    </source>
</evidence>
<dbReference type="Pfam" id="PF02563">
    <property type="entry name" value="Poly_export"/>
    <property type="match status" value="1"/>
</dbReference>
<evidence type="ECO:0000256" key="8">
    <source>
        <dbReference type="ARBA" id="ARBA00023047"/>
    </source>
</evidence>
<dbReference type="InterPro" id="IPR003715">
    <property type="entry name" value="Poly_export_N"/>
</dbReference>
<dbReference type="InterPro" id="IPR049712">
    <property type="entry name" value="Poly_export"/>
</dbReference>
<keyword evidence="10" id="KW-0626">Porin</keyword>
<accession>A0AA95KDT8</accession>
<dbReference type="GO" id="GO:0006811">
    <property type="term" value="P:monoatomic ion transport"/>
    <property type="evidence" value="ECO:0007669"/>
    <property type="project" value="UniProtKB-KW"/>
</dbReference>
<dbReference type="Pfam" id="PF22461">
    <property type="entry name" value="SLBB_2"/>
    <property type="match status" value="2"/>
</dbReference>
<evidence type="ECO:0000256" key="11">
    <source>
        <dbReference type="ARBA" id="ARBA00023136"/>
    </source>
</evidence>
<dbReference type="PROSITE" id="PS51257">
    <property type="entry name" value="PROKAR_LIPOPROTEIN"/>
    <property type="match status" value="1"/>
</dbReference>
<proteinExistence type="inferred from homology"/>
<dbReference type="GO" id="GO:0015288">
    <property type="term" value="F:porin activity"/>
    <property type="evidence" value="ECO:0007669"/>
    <property type="project" value="UniProtKB-KW"/>
</dbReference>
<keyword evidence="6" id="KW-0812">Transmembrane</keyword>
<dbReference type="Gene3D" id="3.30.1950.10">
    <property type="entry name" value="wza like domain"/>
    <property type="match status" value="1"/>
</dbReference>
<keyword evidence="14" id="KW-0449">Lipoprotein</keyword>
<keyword evidence="3" id="KW-0813">Transport</keyword>
<evidence type="ECO:0000256" key="13">
    <source>
        <dbReference type="ARBA" id="ARBA00023237"/>
    </source>
</evidence>
<dbReference type="AlphaFoldDB" id="A0AA95KDT8"/>
<feature type="domain" description="SLBB" evidence="16">
    <location>
        <begin position="186"/>
        <end position="260"/>
    </location>
</feature>
<evidence type="ECO:0000259" key="16">
    <source>
        <dbReference type="Pfam" id="PF22461"/>
    </source>
</evidence>
<dbReference type="KEGG" id="tdu:QJT80_13365"/>
<dbReference type="EMBL" id="CP124755">
    <property type="protein sequence ID" value="WGZ90464.1"/>
    <property type="molecule type" value="Genomic_DNA"/>
</dbReference>
<keyword evidence="9" id="KW-0406">Ion transport</keyword>
<evidence type="ECO:0000256" key="3">
    <source>
        <dbReference type="ARBA" id="ARBA00022448"/>
    </source>
</evidence>
<gene>
    <name evidence="17" type="ORF">QJT80_13365</name>
</gene>
<evidence type="ECO:0000259" key="15">
    <source>
        <dbReference type="Pfam" id="PF02563"/>
    </source>
</evidence>
<keyword evidence="8" id="KW-0625">Polysaccharide transport</keyword>
<evidence type="ECO:0000256" key="7">
    <source>
        <dbReference type="ARBA" id="ARBA00022729"/>
    </source>
</evidence>
<evidence type="ECO:0000256" key="2">
    <source>
        <dbReference type="ARBA" id="ARBA00009450"/>
    </source>
</evidence>
<evidence type="ECO:0000256" key="1">
    <source>
        <dbReference type="ARBA" id="ARBA00004571"/>
    </source>
</evidence>
<keyword evidence="12" id="KW-0564">Palmitate</keyword>
<organism evidence="17">
    <name type="scientific">Candidatus Thiocaldithrix dubininis</name>
    <dbReference type="NCBI Taxonomy" id="3080823"/>
    <lineage>
        <taxon>Bacteria</taxon>
        <taxon>Pseudomonadati</taxon>
        <taxon>Pseudomonadota</taxon>
        <taxon>Gammaproteobacteria</taxon>
        <taxon>Thiotrichales</taxon>
        <taxon>Thiotrichaceae</taxon>
        <taxon>Candidatus Thiocaldithrix</taxon>
    </lineage>
</organism>
<name>A0AA95KDT8_9GAMM</name>
<evidence type="ECO:0000256" key="5">
    <source>
        <dbReference type="ARBA" id="ARBA00022597"/>
    </source>
</evidence>
<keyword evidence="5" id="KW-0762">Sugar transport</keyword>
<evidence type="ECO:0000313" key="17">
    <source>
        <dbReference type="EMBL" id="WGZ90464.1"/>
    </source>
</evidence>
<dbReference type="PANTHER" id="PTHR33619:SF3">
    <property type="entry name" value="POLYSACCHARIDE EXPORT PROTEIN GFCE-RELATED"/>
    <property type="match status" value="1"/>
</dbReference>
<reference evidence="17" key="2">
    <citation type="submission" date="2023-04" db="EMBL/GenBank/DDBJ databases">
        <authorList>
            <person name="Beletskiy A.V."/>
            <person name="Mardanov A.V."/>
            <person name="Ravin N.V."/>
        </authorList>
    </citation>
    <scope>NUCLEOTIDE SEQUENCE</scope>
    <source>
        <strain evidence="17">GKL-01</strain>
    </source>
</reference>
<keyword evidence="7" id="KW-0732">Signal</keyword>
<feature type="domain" description="SLBB" evidence="16">
    <location>
        <begin position="265"/>
        <end position="364"/>
    </location>
</feature>
<dbReference type="Gene3D" id="3.10.560.10">
    <property type="entry name" value="Outer membrane lipoprotein wza domain like"/>
    <property type="match status" value="2"/>
</dbReference>
<dbReference type="Proteomes" id="UP001300672">
    <property type="component" value="Chromosome"/>
</dbReference>
<protein>
    <submittedName>
        <fullName evidence="17">Polysaccharide biosynthesis/export family protein</fullName>
    </submittedName>
</protein>
<keyword evidence="11" id="KW-0472">Membrane</keyword>
<evidence type="ECO:0000256" key="12">
    <source>
        <dbReference type="ARBA" id="ARBA00023139"/>
    </source>
</evidence>
<comment type="similarity">
    <text evidence="2">Belongs to the BexD/CtrA/VexA family.</text>
</comment>
<keyword evidence="4" id="KW-1134">Transmembrane beta strand</keyword>
<reference evidence="17" key="1">
    <citation type="journal article" date="2023" name="Int. J. Mol. Sci.">
        <title>Metagenomics Revealed a New Genus 'Candidatus Thiocaldithrix dubininis' gen. nov., sp. nov. and a New Species 'Candidatus Thiothrix putei' sp. nov. in the Family Thiotrichaceae, Some Members of Which Have Traits of Both Na+- and H+-Motive Energetics.</title>
        <authorList>
            <person name="Ravin N.V."/>
            <person name="Muntyan M.S."/>
            <person name="Smolyakov D.D."/>
            <person name="Rudenko T.S."/>
            <person name="Beletsky A.V."/>
            <person name="Mardanov A.V."/>
            <person name="Grabovich M.Y."/>
        </authorList>
    </citation>
    <scope>NUCLEOTIDE SEQUENCE</scope>
    <source>
        <strain evidence="17">GKL-01</strain>
    </source>
</reference>
<dbReference type="GO" id="GO:0009279">
    <property type="term" value="C:cell outer membrane"/>
    <property type="evidence" value="ECO:0007669"/>
    <property type="project" value="UniProtKB-SubCell"/>
</dbReference>
<feature type="domain" description="Polysaccharide export protein N-terminal" evidence="15">
    <location>
        <begin position="82"/>
        <end position="178"/>
    </location>
</feature>
<sequence>MTQLKIHYSFYISIIATLSACSTPPHWLPTGGPSRLIVEKSAKASNTIVHLVDITGAVTQRLQLAERGDSLAQRLGDAALTDTSLIGMGDTLDVSIWEAPPSLLFGSGGGLSAGVIGAASMNAQGSSFPAQMVASDGTIQIPFAGMIQAAGRTAPEIQREIEARLSRKANKPQALVRVQRNATSTVTIVGEVAQNTKIPLTAKGERLLDAIAAAGGSRQPIEKVMVQVTRDSQVVSMPLEKVVKDPRQNIILAAGDVVSVTYQPKSFTILGAAGKNAEINFESTGVSLAQALGRAGGLQTDRSDAYGVFVFRYEYPQVLGNVPANIPRGADGRVPVVYRANLKDPLAFLNFQAFPMRDKDIVYIADAPSVDLQKFLGVLSSSVGIVSSSIYSINNISNIGQ</sequence>
<dbReference type="GO" id="GO:0046930">
    <property type="term" value="C:pore complex"/>
    <property type="evidence" value="ECO:0007669"/>
    <property type="project" value="UniProtKB-KW"/>
</dbReference>
<keyword evidence="13" id="KW-0998">Cell outer membrane</keyword>
<evidence type="ECO:0000256" key="4">
    <source>
        <dbReference type="ARBA" id="ARBA00022452"/>
    </source>
</evidence>
<evidence type="ECO:0000256" key="6">
    <source>
        <dbReference type="ARBA" id="ARBA00022692"/>
    </source>
</evidence>